<dbReference type="Gene3D" id="3.40.50.300">
    <property type="entry name" value="P-loop containing nucleotide triphosphate hydrolases"/>
    <property type="match status" value="1"/>
</dbReference>
<dbReference type="EMBL" id="JBHSNC010000007">
    <property type="protein sequence ID" value="MFC5528244.1"/>
    <property type="molecule type" value="Genomic_DNA"/>
</dbReference>
<evidence type="ECO:0000313" key="1">
    <source>
        <dbReference type="EMBL" id="MFC5528244.1"/>
    </source>
</evidence>
<proteinExistence type="predicted"/>
<protein>
    <submittedName>
        <fullName evidence="1">TrlF family ATPase</fullName>
    </submittedName>
</protein>
<sequence length="405" mass="47111">YRSMFGHLLPANFGHGRLAETNNDEKRSILRSVYRKNYAINNIVDQINHGNIGDFLKEVIFNGLPFEERDMFLKELMYTSQPRVKNYLKNKLVDIDASVKSRKTTIESRLNYFNSKYEKQFKVVYSPKEKDLSYFLEPLIDQSNPDEYIAKSKLTWDGVERFLFEAVERMGFIDFFISLLNDDFVTIEHVLHISDYSQNELSIRGVIDELQPVSSKNLSLIYKHIKNKITESKINLELCFGRYFEVIDDFSLLFNVNSKEQVDTLGPLLKDVTQLSLGQKVVAILTFIFEYGNYTNDNTPLIIDQPEDNLDNQYIYKNLVTSLRQIKNNRQVIVVTHISTIVTNADAEQVIVLDSDNIKGWIEKTGYPTDQKITKHIINYLEGGRPSFKHKINMYSTIINQEDFT</sequence>
<organism evidence="1 2">
    <name type="scientific">Cohnella yongneupensis</name>
    <dbReference type="NCBI Taxonomy" id="425006"/>
    <lineage>
        <taxon>Bacteria</taxon>
        <taxon>Bacillati</taxon>
        <taxon>Bacillota</taxon>
        <taxon>Bacilli</taxon>
        <taxon>Bacillales</taxon>
        <taxon>Paenibacillaceae</taxon>
        <taxon>Cohnella</taxon>
    </lineage>
</organism>
<reference evidence="2" key="1">
    <citation type="journal article" date="2019" name="Int. J. Syst. Evol. Microbiol.">
        <title>The Global Catalogue of Microorganisms (GCM) 10K type strain sequencing project: providing services to taxonomists for standard genome sequencing and annotation.</title>
        <authorList>
            <consortium name="The Broad Institute Genomics Platform"/>
            <consortium name="The Broad Institute Genome Sequencing Center for Infectious Disease"/>
            <person name="Wu L."/>
            <person name="Ma J."/>
        </authorList>
    </citation>
    <scope>NUCLEOTIDE SEQUENCE [LARGE SCALE GENOMIC DNA]</scope>
    <source>
        <strain evidence="2">CGMCC 1.18578</strain>
    </source>
</reference>
<dbReference type="InterPro" id="IPR027417">
    <property type="entry name" value="P-loop_NTPase"/>
</dbReference>
<dbReference type="SUPFAM" id="SSF52540">
    <property type="entry name" value="P-loop containing nucleoside triphosphate hydrolases"/>
    <property type="match status" value="1"/>
</dbReference>
<dbReference type="Proteomes" id="UP001596108">
    <property type="component" value="Unassembled WGS sequence"/>
</dbReference>
<accession>A0ABW0QVE5</accession>
<evidence type="ECO:0000313" key="2">
    <source>
        <dbReference type="Proteomes" id="UP001596108"/>
    </source>
</evidence>
<feature type="non-terminal residue" evidence="1">
    <location>
        <position position="1"/>
    </location>
</feature>
<gene>
    <name evidence="1" type="ORF">ACFPQ4_02085</name>
</gene>
<comment type="caution">
    <text evidence="1">The sequence shown here is derived from an EMBL/GenBank/DDBJ whole genome shotgun (WGS) entry which is preliminary data.</text>
</comment>
<name>A0ABW0QVE5_9BACL</name>
<keyword evidence="2" id="KW-1185">Reference proteome</keyword>